<reference evidence="1 2" key="1">
    <citation type="journal article" date="2016" name="Nat. Commun.">
        <title>Thousands of microbial genomes shed light on interconnected biogeochemical processes in an aquifer system.</title>
        <authorList>
            <person name="Anantharaman K."/>
            <person name="Brown C.T."/>
            <person name="Hug L.A."/>
            <person name="Sharon I."/>
            <person name="Castelle C.J."/>
            <person name="Probst A.J."/>
            <person name="Thomas B.C."/>
            <person name="Singh A."/>
            <person name="Wilkins M.J."/>
            <person name="Karaoz U."/>
            <person name="Brodie E.L."/>
            <person name="Williams K.H."/>
            <person name="Hubbard S.S."/>
            <person name="Banfield J.F."/>
        </authorList>
    </citation>
    <scope>NUCLEOTIDE SEQUENCE [LARGE SCALE GENOMIC DNA]</scope>
</reference>
<dbReference type="EMBL" id="MHFR01000031">
    <property type="protein sequence ID" value="OGW98707.1"/>
    <property type="molecule type" value="Genomic_DNA"/>
</dbReference>
<accession>A0A1G1L0M0</accession>
<dbReference type="AlphaFoldDB" id="A0A1G1L0M0"/>
<evidence type="ECO:0000313" key="2">
    <source>
        <dbReference type="Proteomes" id="UP000178187"/>
    </source>
</evidence>
<gene>
    <name evidence="1" type="ORF">A3G33_05390</name>
</gene>
<sequence length="476" mass="53598">MPFVLAPSKKITAQDVSLFADGQLPPEKEELVRSAINESPELKNLLISMEETKVLLHALTEEASPLSMDERVFEVTRLEPLPALTWYQPALNWADAALAFSFKIPHSVVALTALAIVCASLLGGVVWEFQHRLKVISLTGAPAYQVNGTKRELSQGMFINTNSELVLKENETVLLERKGLFILKLEEYTKLNIRKFSHFGFGRNEFTMNSGKLFFKSGNGLGRGDFSLSMPWFSVTNFGTIAMIEQLGDKKFTSAVLKGTIEIKKQPQFPDVPAKFKLQTLEEFIFEPSMSFKLPANISQSSLEALVRFAPEEKIAALILSRDKPAAALVNKEKQAAAFAFFNLKDASRSAMLEKAQNLLEEKDRFSIRRGTQILEQLADRYDEERRFDISSQLRLFISSLMCYYEEDEIALGLLNEIVENKNYSDEVRALAKTSEGILLKRIGKVKEANEAFETVLKNWPDTDVAEEAKEYLGQK</sequence>
<proteinExistence type="predicted"/>
<protein>
    <submittedName>
        <fullName evidence="1">Uncharacterized protein</fullName>
    </submittedName>
</protein>
<evidence type="ECO:0000313" key="1">
    <source>
        <dbReference type="EMBL" id="OGW98707.1"/>
    </source>
</evidence>
<organism evidence="1 2">
    <name type="scientific">Candidatus Danuiimicrobium aquiferis</name>
    <dbReference type="NCBI Taxonomy" id="1801832"/>
    <lineage>
        <taxon>Bacteria</taxon>
        <taxon>Pseudomonadati</taxon>
        <taxon>Candidatus Omnitrophota</taxon>
        <taxon>Candidatus Danuiimicrobium</taxon>
    </lineage>
</organism>
<comment type="caution">
    <text evidence="1">The sequence shown here is derived from an EMBL/GenBank/DDBJ whole genome shotgun (WGS) entry which is preliminary data.</text>
</comment>
<dbReference type="Proteomes" id="UP000178187">
    <property type="component" value="Unassembled WGS sequence"/>
</dbReference>
<name>A0A1G1L0M0_9BACT</name>